<name>A0A0E9QNA6_ANGAN</name>
<reference evidence="1" key="1">
    <citation type="submission" date="2014-11" db="EMBL/GenBank/DDBJ databases">
        <authorList>
            <person name="Amaro Gonzalez C."/>
        </authorList>
    </citation>
    <scope>NUCLEOTIDE SEQUENCE</scope>
</reference>
<accession>A0A0E9QNA6</accession>
<proteinExistence type="predicted"/>
<dbReference type="EMBL" id="GBXM01090278">
    <property type="protein sequence ID" value="JAH18299.1"/>
    <property type="molecule type" value="Transcribed_RNA"/>
</dbReference>
<organism evidence="1">
    <name type="scientific">Anguilla anguilla</name>
    <name type="common">European freshwater eel</name>
    <name type="synonym">Muraena anguilla</name>
    <dbReference type="NCBI Taxonomy" id="7936"/>
    <lineage>
        <taxon>Eukaryota</taxon>
        <taxon>Metazoa</taxon>
        <taxon>Chordata</taxon>
        <taxon>Craniata</taxon>
        <taxon>Vertebrata</taxon>
        <taxon>Euteleostomi</taxon>
        <taxon>Actinopterygii</taxon>
        <taxon>Neopterygii</taxon>
        <taxon>Teleostei</taxon>
        <taxon>Anguilliformes</taxon>
        <taxon>Anguillidae</taxon>
        <taxon>Anguilla</taxon>
    </lineage>
</organism>
<evidence type="ECO:0000313" key="1">
    <source>
        <dbReference type="EMBL" id="JAH18299.1"/>
    </source>
</evidence>
<sequence length="34" mass="3934">MDKKGSCQRSDQEATFCTSPIFSSLGERLDRRHF</sequence>
<reference evidence="1" key="2">
    <citation type="journal article" date="2015" name="Fish Shellfish Immunol.">
        <title>Early steps in the European eel (Anguilla anguilla)-Vibrio vulnificus interaction in the gills: Role of the RtxA13 toxin.</title>
        <authorList>
            <person name="Callol A."/>
            <person name="Pajuelo D."/>
            <person name="Ebbesson L."/>
            <person name="Teles M."/>
            <person name="MacKenzie S."/>
            <person name="Amaro C."/>
        </authorList>
    </citation>
    <scope>NUCLEOTIDE SEQUENCE</scope>
</reference>
<dbReference type="AlphaFoldDB" id="A0A0E9QNA6"/>
<protein>
    <submittedName>
        <fullName evidence="1">Uncharacterized protein</fullName>
    </submittedName>
</protein>